<protein>
    <recommendedName>
        <fullName evidence="1">RNB domain-containing protein</fullName>
    </recommendedName>
</protein>
<evidence type="ECO:0000313" key="3">
    <source>
        <dbReference type="Proteomes" id="UP000284706"/>
    </source>
</evidence>
<dbReference type="Proteomes" id="UP000284706">
    <property type="component" value="Unassembled WGS sequence"/>
</dbReference>
<dbReference type="EMBL" id="NHYE01005591">
    <property type="protein sequence ID" value="PPQ68640.1"/>
    <property type="molecule type" value="Genomic_DNA"/>
</dbReference>
<accession>A0A409VQS7</accession>
<dbReference type="AlphaFoldDB" id="A0A409VQS7"/>
<gene>
    <name evidence="2" type="ORF">CVT26_002924</name>
</gene>
<dbReference type="InParanoid" id="A0A409VQS7"/>
<dbReference type="GO" id="GO:0003723">
    <property type="term" value="F:RNA binding"/>
    <property type="evidence" value="ECO:0007669"/>
    <property type="project" value="InterPro"/>
</dbReference>
<dbReference type="OrthoDB" id="2285229at2759"/>
<dbReference type="SMART" id="SM00955">
    <property type="entry name" value="RNB"/>
    <property type="match status" value="1"/>
</dbReference>
<dbReference type="SUPFAM" id="SSF50249">
    <property type="entry name" value="Nucleic acid-binding proteins"/>
    <property type="match status" value="1"/>
</dbReference>
<evidence type="ECO:0000313" key="2">
    <source>
        <dbReference type="EMBL" id="PPQ68640.1"/>
    </source>
</evidence>
<dbReference type="PANTHER" id="PTHR23355:SF65">
    <property type="entry name" value="EXORIBONUCLEASE CYT-4, PUTATIVE (AFU_ORTHOLOGUE AFUA_7G01550)-RELATED"/>
    <property type="match status" value="1"/>
</dbReference>
<dbReference type="PANTHER" id="PTHR23355">
    <property type="entry name" value="RIBONUCLEASE"/>
    <property type="match status" value="1"/>
</dbReference>
<dbReference type="GO" id="GO:0006402">
    <property type="term" value="P:mRNA catabolic process"/>
    <property type="evidence" value="ECO:0007669"/>
    <property type="project" value="TreeGrafter"/>
</dbReference>
<comment type="caution">
    <text evidence="2">The sequence shown here is derived from an EMBL/GenBank/DDBJ whole genome shotgun (WGS) entry which is preliminary data.</text>
</comment>
<feature type="domain" description="RNB" evidence="1">
    <location>
        <begin position="388"/>
        <end position="740"/>
    </location>
</feature>
<reference evidence="2 3" key="1">
    <citation type="journal article" date="2018" name="Evol. Lett.">
        <title>Horizontal gene cluster transfer increased hallucinogenic mushroom diversity.</title>
        <authorList>
            <person name="Reynolds H.T."/>
            <person name="Vijayakumar V."/>
            <person name="Gluck-Thaler E."/>
            <person name="Korotkin H.B."/>
            <person name="Matheny P.B."/>
            <person name="Slot J.C."/>
        </authorList>
    </citation>
    <scope>NUCLEOTIDE SEQUENCE [LARGE SCALE GENOMIC DNA]</scope>
    <source>
        <strain evidence="2 3">SRW20</strain>
    </source>
</reference>
<name>A0A409VQS7_9AGAR</name>
<dbReference type="GO" id="GO:0000175">
    <property type="term" value="F:3'-5'-RNA exonuclease activity"/>
    <property type="evidence" value="ECO:0007669"/>
    <property type="project" value="TreeGrafter"/>
</dbReference>
<dbReference type="FunCoup" id="A0A409VQS7">
    <property type="interactions" value="1"/>
</dbReference>
<dbReference type="Pfam" id="PF00773">
    <property type="entry name" value="RNB"/>
    <property type="match status" value="1"/>
</dbReference>
<keyword evidence="3" id="KW-1185">Reference proteome</keyword>
<dbReference type="GO" id="GO:0000932">
    <property type="term" value="C:P-body"/>
    <property type="evidence" value="ECO:0007669"/>
    <property type="project" value="TreeGrafter"/>
</dbReference>
<organism evidence="2 3">
    <name type="scientific">Gymnopilus dilepis</name>
    <dbReference type="NCBI Taxonomy" id="231916"/>
    <lineage>
        <taxon>Eukaryota</taxon>
        <taxon>Fungi</taxon>
        <taxon>Dikarya</taxon>
        <taxon>Basidiomycota</taxon>
        <taxon>Agaricomycotina</taxon>
        <taxon>Agaricomycetes</taxon>
        <taxon>Agaricomycetidae</taxon>
        <taxon>Agaricales</taxon>
        <taxon>Agaricineae</taxon>
        <taxon>Hymenogastraceae</taxon>
        <taxon>Gymnopilus</taxon>
    </lineage>
</organism>
<dbReference type="InterPro" id="IPR050180">
    <property type="entry name" value="RNR_Ribonuclease"/>
</dbReference>
<dbReference type="InterPro" id="IPR012340">
    <property type="entry name" value="NA-bd_OB-fold"/>
</dbReference>
<sequence>MEARKGPIVGNKTAAKGEEILEGAPVADEDEEVMTSSFSPGTFVEIRRGDRIIQGVVLGEAIHNQRWRVLTLTTKGQIALHYRADVFFAIPNFISASLAERCSTSQEPTEQQIAARVEVLKRLRSLTTKVDKQAQGLQQKPMNVYIEVMSDDPNRWTTTTVNHVTSLLYERPLFMDYYMTHKYLMDRPLQYVAIPGYLRNQTFAVRPRRDIEEIQEVEKHIYAYRDQPNTNAPFKRFIEKAQRVVTEYDRKKPDLLSSPVGQEPSAVSWDAEDQIFLRVLLRSLQQHNRFQADPYTLSRTTIIKHILRPTVPVTDALAHELVIKLGIIAPWQGLLELSSTVNPWGDFENKKSLEKEADTIMRSSRKAAAGAVLGPLDLLPSDPLESVRHDFGDARVLVIDDASAEELDDGISVERIPSEPDNYWVHVHIADPARILHPEHALSKVARQRFSTYYLIHRTYPLFPKALVHDPVDGLSLVERPDGEPHRVLTFSVKVDSEANILDYTVRAGLVRNVRRATYDDVDLALGNAPLRRRFPFGGSLEVKKPIPVNEEDLNDLRLLQKLASDQVAKRHRQGLYNFSMAKGMVVLNSKIPESIRSPSLRGSTYSGAPDATYAVWEAENEDSGSRSLVSEMMKLANRAASRFAIDHNIPIVRRAMEPGVATPEAHEEILSMRSPAGYVPIQEIIKRLTLNPAASYTIQPLRHHGLGVPEGEGYTRATSPLRRFEDLVIHWQLHHALLGSKAPISAPFNIGETEALAAEFEAKNLATRKLHNDDATFHSLVFLKRYADETAKGVQRPFGDPLSSMRAWSRRVVKKSLLTNNLSAIVHLPDLGIDAMVEDVPISHKSMPIGTDLCVKLDRIDLGIKKNKMIVSIVRS</sequence>
<dbReference type="InterPro" id="IPR001900">
    <property type="entry name" value="RNase_II/R"/>
</dbReference>
<dbReference type="STRING" id="231916.A0A409VQS7"/>
<evidence type="ECO:0000259" key="1">
    <source>
        <dbReference type="SMART" id="SM00955"/>
    </source>
</evidence>
<proteinExistence type="predicted"/>